<dbReference type="SUPFAM" id="SSF82671">
    <property type="entry name" value="SEA domain"/>
    <property type="match status" value="1"/>
</dbReference>
<proteinExistence type="predicted"/>
<keyword evidence="5" id="KW-1185">Reference proteome</keyword>
<keyword evidence="2" id="KW-1133">Transmembrane helix</keyword>
<comment type="caution">
    <text evidence="4">The sequence shown here is derived from an EMBL/GenBank/DDBJ whole genome shotgun (WGS) entry which is preliminary data.</text>
</comment>
<sequence length="279" mass="31723">MNGDIELVRFRTETDEPSDNNNSQSEQAVRQQITAGCEDQSFHNKDEATEESHLLSADQSNSNSTQCHSDTTCRMEQLISDTVSSDDETGRKGLCMYLNRKVVWRLRLWMLIALGLLLLAILVLALALILYSVLYVDEDDIFDGKSFVVPLFYSGSLRLVNQNFTEDLLSPTSSQSQALSGLLEQKLSNVYSSSPALGRYFSSAGFYAFRNGSVTAYYWLKFLMPQEHKQLLHYTLSREMVYNVLRQYLYDVEADVDPLHYLDPAAIYMEVGNRTLIND</sequence>
<evidence type="ECO:0000256" key="1">
    <source>
        <dbReference type="SAM" id="MobiDB-lite"/>
    </source>
</evidence>
<dbReference type="OrthoDB" id="8879801at2759"/>
<keyword evidence="2" id="KW-0812">Transmembrane</keyword>
<protein>
    <recommendedName>
        <fullName evidence="3">SEA domain-containing protein</fullName>
    </recommendedName>
</protein>
<gene>
    <name evidence="4" type="ORF">SKAU_G00086380</name>
</gene>
<feature type="compositionally biased region" description="Polar residues" evidence="1">
    <location>
        <begin position="57"/>
        <end position="68"/>
    </location>
</feature>
<feature type="compositionally biased region" description="Basic and acidic residues" evidence="1">
    <location>
        <begin position="1"/>
        <end position="14"/>
    </location>
</feature>
<evidence type="ECO:0000259" key="3">
    <source>
        <dbReference type="PROSITE" id="PS50024"/>
    </source>
</evidence>
<feature type="compositionally biased region" description="Basic and acidic residues" evidence="1">
    <location>
        <begin position="40"/>
        <end position="53"/>
    </location>
</feature>
<dbReference type="InterPro" id="IPR033223">
    <property type="entry name" value="TTMP"/>
</dbReference>
<evidence type="ECO:0000313" key="5">
    <source>
        <dbReference type="Proteomes" id="UP001152622"/>
    </source>
</evidence>
<evidence type="ECO:0000256" key="2">
    <source>
        <dbReference type="SAM" id="Phobius"/>
    </source>
</evidence>
<dbReference type="Pfam" id="PF01390">
    <property type="entry name" value="SEA"/>
    <property type="match status" value="1"/>
</dbReference>
<keyword evidence="2" id="KW-0472">Membrane</keyword>
<name>A0A9Q1J3T8_SYNKA</name>
<dbReference type="Proteomes" id="UP001152622">
    <property type="component" value="Chromosome 3"/>
</dbReference>
<dbReference type="PANTHER" id="PTHR14636">
    <property type="entry name" value="TPA-INDUCED TRANSMEMBRANE PROTEIN"/>
    <property type="match status" value="1"/>
</dbReference>
<dbReference type="Gene3D" id="3.30.70.960">
    <property type="entry name" value="SEA domain"/>
    <property type="match status" value="1"/>
</dbReference>
<feature type="compositionally biased region" description="Polar residues" evidence="1">
    <location>
        <begin position="19"/>
        <end position="34"/>
    </location>
</feature>
<reference evidence="4" key="1">
    <citation type="journal article" date="2023" name="Science">
        <title>Genome structures resolve the early diversification of teleost fishes.</title>
        <authorList>
            <person name="Parey E."/>
            <person name="Louis A."/>
            <person name="Montfort J."/>
            <person name="Bouchez O."/>
            <person name="Roques C."/>
            <person name="Iampietro C."/>
            <person name="Lluch J."/>
            <person name="Castinel A."/>
            <person name="Donnadieu C."/>
            <person name="Desvignes T."/>
            <person name="Floi Bucao C."/>
            <person name="Jouanno E."/>
            <person name="Wen M."/>
            <person name="Mejri S."/>
            <person name="Dirks R."/>
            <person name="Jansen H."/>
            <person name="Henkel C."/>
            <person name="Chen W.J."/>
            <person name="Zahm M."/>
            <person name="Cabau C."/>
            <person name="Klopp C."/>
            <person name="Thompson A.W."/>
            <person name="Robinson-Rechavi M."/>
            <person name="Braasch I."/>
            <person name="Lecointre G."/>
            <person name="Bobe J."/>
            <person name="Postlethwait J.H."/>
            <person name="Berthelot C."/>
            <person name="Roest Crollius H."/>
            <person name="Guiguen Y."/>
        </authorList>
    </citation>
    <scope>NUCLEOTIDE SEQUENCE</scope>
    <source>
        <strain evidence="4">WJC10195</strain>
    </source>
</reference>
<dbReference type="EMBL" id="JAINUF010000003">
    <property type="protein sequence ID" value="KAJ8368610.1"/>
    <property type="molecule type" value="Genomic_DNA"/>
</dbReference>
<organism evidence="4 5">
    <name type="scientific">Synaphobranchus kaupii</name>
    <name type="common">Kaup's arrowtooth eel</name>
    <dbReference type="NCBI Taxonomy" id="118154"/>
    <lineage>
        <taxon>Eukaryota</taxon>
        <taxon>Metazoa</taxon>
        <taxon>Chordata</taxon>
        <taxon>Craniata</taxon>
        <taxon>Vertebrata</taxon>
        <taxon>Euteleostomi</taxon>
        <taxon>Actinopterygii</taxon>
        <taxon>Neopterygii</taxon>
        <taxon>Teleostei</taxon>
        <taxon>Anguilliformes</taxon>
        <taxon>Synaphobranchidae</taxon>
        <taxon>Synaphobranchus</taxon>
    </lineage>
</organism>
<dbReference type="AlphaFoldDB" id="A0A9Q1J3T8"/>
<feature type="domain" description="SEA" evidence="3">
    <location>
        <begin position="149"/>
        <end position="266"/>
    </location>
</feature>
<accession>A0A9Q1J3T8</accession>
<evidence type="ECO:0000313" key="4">
    <source>
        <dbReference type="EMBL" id="KAJ8368610.1"/>
    </source>
</evidence>
<feature type="region of interest" description="Disordered" evidence="1">
    <location>
        <begin position="1"/>
        <end position="68"/>
    </location>
</feature>
<dbReference type="InterPro" id="IPR000082">
    <property type="entry name" value="SEA_dom"/>
</dbReference>
<dbReference type="PANTHER" id="PTHR14636:SF1">
    <property type="entry name" value="TPA-INDUCED TRANSMEMBRANE PROTEIN"/>
    <property type="match status" value="1"/>
</dbReference>
<dbReference type="PROSITE" id="PS50024">
    <property type="entry name" value="SEA"/>
    <property type="match status" value="1"/>
</dbReference>
<dbReference type="InterPro" id="IPR036364">
    <property type="entry name" value="SEA_dom_sf"/>
</dbReference>
<feature type="transmembrane region" description="Helical" evidence="2">
    <location>
        <begin position="108"/>
        <end position="134"/>
    </location>
</feature>